<evidence type="ECO:0000313" key="2">
    <source>
        <dbReference type="EMBL" id="GAA4778677.1"/>
    </source>
</evidence>
<evidence type="ECO:0000256" key="1">
    <source>
        <dbReference type="SAM" id="MobiDB-lite"/>
    </source>
</evidence>
<protein>
    <recommendedName>
        <fullName evidence="4">Zinc ribbon domain-containing protein</fullName>
    </recommendedName>
</protein>
<proteinExistence type="predicted"/>
<evidence type="ECO:0000313" key="3">
    <source>
        <dbReference type="Proteomes" id="UP001500928"/>
    </source>
</evidence>
<reference evidence="3" key="1">
    <citation type="journal article" date="2019" name="Int. J. Syst. Evol. Microbiol.">
        <title>The Global Catalogue of Microorganisms (GCM) 10K type strain sequencing project: providing services to taxonomists for standard genome sequencing and annotation.</title>
        <authorList>
            <consortium name="The Broad Institute Genomics Platform"/>
            <consortium name="The Broad Institute Genome Sequencing Center for Infectious Disease"/>
            <person name="Wu L."/>
            <person name="Ma J."/>
        </authorList>
    </citation>
    <scope>NUCLEOTIDE SEQUENCE [LARGE SCALE GENOMIC DNA]</scope>
    <source>
        <strain evidence="3">JCM 17979</strain>
    </source>
</reference>
<sequence>MLGARRGPEGQPVVVLVGERAAAADGHQPRVRDLRQDHAETVRRGTIGTVTSPAELPDDAGGDPACWMHRVCPECGRLADEDPPTRCPSCGTQLEAD</sequence>
<dbReference type="Proteomes" id="UP001500928">
    <property type="component" value="Unassembled WGS sequence"/>
</dbReference>
<keyword evidence="3" id="KW-1185">Reference proteome</keyword>
<gene>
    <name evidence="2" type="ORF">GCM10023200_09630</name>
</gene>
<feature type="region of interest" description="Disordered" evidence="1">
    <location>
        <begin position="78"/>
        <end position="97"/>
    </location>
</feature>
<name>A0ABP9ACV6_9PSEU</name>
<accession>A0ABP9ACV6</accession>
<comment type="caution">
    <text evidence="2">The sequence shown here is derived from an EMBL/GenBank/DDBJ whole genome shotgun (WGS) entry which is preliminary data.</text>
</comment>
<dbReference type="EMBL" id="BAABHO010000005">
    <property type="protein sequence ID" value="GAA4778677.1"/>
    <property type="molecule type" value="Genomic_DNA"/>
</dbReference>
<evidence type="ECO:0008006" key="4">
    <source>
        <dbReference type="Google" id="ProtNLM"/>
    </source>
</evidence>
<organism evidence="2 3">
    <name type="scientific">Actinomycetospora chlora</name>
    <dbReference type="NCBI Taxonomy" id="663608"/>
    <lineage>
        <taxon>Bacteria</taxon>
        <taxon>Bacillati</taxon>
        <taxon>Actinomycetota</taxon>
        <taxon>Actinomycetes</taxon>
        <taxon>Pseudonocardiales</taxon>
        <taxon>Pseudonocardiaceae</taxon>
        <taxon>Actinomycetospora</taxon>
    </lineage>
</organism>